<keyword evidence="2" id="KW-0175">Coiled coil</keyword>
<name>A0A124DZF3_9MYCO</name>
<feature type="compositionally biased region" description="Basic and acidic residues" evidence="3">
    <location>
        <begin position="43"/>
        <end position="69"/>
    </location>
</feature>
<comment type="similarity">
    <text evidence="1">Belongs to the UPF0749 family.</text>
</comment>
<sequence>MSDAERPQDAELPDPPGEPAGEADVKETPPEKAPEADSGTDAAVEKGTDAAEAPAHEQPGDHHGRHEMPDGTPRTRWKSLAVAQQGRSQLIFGALGLLLCVLLGAAIVTQVRQNDSGDSLETARPADLLILLDSLQQREASLSTEVADLQRTLQQLQASGSSDQTAIENAQARLAALSIQIGTVAATGPGVTLTIEDNAPGVAAETMLDVINELRAAGAEAIEIRGGGADQQTAVRVGVDTWVVGTPGQLIIDNVAVGPPYSVLAIGDPPTLAAAMNIPGGAMDSIKRVGGTMVVQQAQRVDVTALRQPKPRQYAQPVK</sequence>
<feature type="coiled-coil region" evidence="2">
    <location>
        <begin position="132"/>
        <end position="159"/>
    </location>
</feature>
<proteinExistence type="inferred from homology"/>
<gene>
    <name evidence="5" type="ORF">RMCB_1296</name>
</gene>
<evidence type="ECO:0008006" key="7">
    <source>
        <dbReference type="Google" id="ProtNLM"/>
    </source>
</evidence>
<dbReference type="Gene3D" id="3.30.70.1880">
    <property type="entry name" value="Protein of unknown function DUF881"/>
    <property type="match status" value="1"/>
</dbReference>
<dbReference type="InterPro" id="IPR010273">
    <property type="entry name" value="DUF881"/>
</dbReference>
<comment type="caution">
    <text evidence="5">The sequence shown here is derived from an EMBL/GenBank/DDBJ whole genome shotgun (WGS) entry which is preliminary data.</text>
</comment>
<reference evidence="6" key="1">
    <citation type="journal article" date="2016" name="Genome Announc.">
        <title>Draft Genome Sequences of Five Rapidly Growing Mycobacterium Species, M. thermoresistibile, M. fortuitum subsp. acetamidolyticum, M. canariasense, M. brisbanense, and M. novocastrense.</title>
        <authorList>
            <person name="Katahira K."/>
            <person name="Ogura Y."/>
            <person name="Gotoh Y."/>
            <person name="Hayashi T."/>
        </authorList>
    </citation>
    <scope>NUCLEOTIDE SEQUENCE [LARGE SCALE GENOMIC DNA]</scope>
    <source>
        <strain evidence="6">JCM15654</strain>
    </source>
</reference>
<accession>A0A124DZF3</accession>
<keyword evidence="6" id="KW-1185">Reference proteome</keyword>
<evidence type="ECO:0000256" key="1">
    <source>
        <dbReference type="ARBA" id="ARBA00009108"/>
    </source>
</evidence>
<evidence type="ECO:0000256" key="4">
    <source>
        <dbReference type="SAM" id="Phobius"/>
    </source>
</evidence>
<dbReference type="EMBL" id="BCSX01000017">
    <property type="protein sequence ID" value="GAS87200.1"/>
    <property type="molecule type" value="Genomic_DNA"/>
</dbReference>
<dbReference type="PANTHER" id="PTHR37313">
    <property type="entry name" value="UPF0749 PROTEIN RV1825"/>
    <property type="match status" value="1"/>
</dbReference>
<keyword evidence="4" id="KW-0472">Membrane</keyword>
<dbReference type="PANTHER" id="PTHR37313:SF2">
    <property type="entry name" value="UPF0749 PROTEIN YLXX"/>
    <property type="match status" value="1"/>
</dbReference>
<dbReference type="STRING" id="146020.RMCB_1296"/>
<feature type="transmembrane region" description="Helical" evidence="4">
    <location>
        <begin position="90"/>
        <end position="108"/>
    </location>
</feature>
<protein>
    <recommendedName>
        <fullName evidence="7">DUF881 domain-containing protein</fullName>
    </recommendedName>
</protein>
<keyword evidence="4" id="KW-0812">Transmembrane</keyword>
<evidence type="ECO:0000313" key="6">
    <source>
        <dbReference type="Proteomes" id="UP000069620"/>
    </source>
</evidence>
<reference evidence="6" key="2">
    <citation type="submission" date="2016-02" db="EMBL/GenBank/DDBJ databases">
        <title>Draft genome sequence of five rapidly growing Mycobacterium species.</title>
        <authorList>
            <person name="Katahira K."/>
            <person name="Gotou Y."/>
            <person name="Iida K."/>
            <person name="Ogura Y."/>
            <person name="Hayashi T."/>
        </authorList>
    </citation>
    <scope>NUCLEOTIDE SEQUENCE [LARGE SCALE GENOMIC DNA]</scope>
    <source>
        <strain evidence="6">JCM15654</strain>
    </source>
</reference>
<evidence type="ECO:0000256" key="3">
    <source>
        <dbReference type="SAM" id="MobiDB-lite"/>
    </source>
</evidence>
<dbReference type="AlphaFoldDB" id="A0A124DZF3"/>
<feature type="compositionally biased region" description="Basic and acidic residues" evidence="3">
    <location>
        <begin position="23"/>
        <end position="35"/>
    </location>
</feature>
<dbReference type="GO" id="GO:0005886">
    <property type="term" value="C:plasma membrane"/>
    <property type="evidence" value="ECO:0007669"/>
    <property type="project" value="TreeGrafter"/>
</dbReference>
<dbReference type="Pfam" id="PF05949">
    <property type="entry name" value="DUF881"/>
    <property type="match status" value="1"/>
</dbReference>
<evidence type="ECO:0000313" key="5">
    <source>
        <dbReference type="EMBL" id="GAS87200.1"/>
    </source>
</evidence>
<feature type="region of interest" description="Disordered" evidence="3">
    <location>
        <begin position="1"/>
        <end position="80"/>
    </location>
</feature>
<keyword evidence="4" id="KW-1133">Transmembrane helix</keyword>
<evidence type="ECO:0000256" key="2">
    <source>
        <dbReference type="SAM" id="Coils"/>
    </source>
</evidence>
<dbReference type="Proteomes" id="UP000069620">
    <property type="component" value="Unassembled WGS sequence"/>
</dbReference>
<organism evidence="5 6">
    <name type="scientific">Mycolicibacterium brisbanense</name>
    <dbReference type="NCBI Taxonomy" id="146020"/>
    <lineage>
        <taxon>Bacteria</taxon>
        <taxon>Bacillati</taxon>
        <taxon>Actinomycetota</taxon>
        <taxon>Actinomycetes</taxon>
        <taxon>Mycobacteriales</taxon>
        <taxon>Mycobacteriaceae</taxon>
        <taxon>Mycolicibacterium</taxon>
    </lineage>
</organism>